<dbReference type="InterPro" id="IPR036390">
    <property type="entry name" value="WH_DNA-bd_sf"/>
</dbReference>
<dbReference type="KEGG" id="tav:G4V39_10795"/>
<sequence>MCQRLVSTVDIRRKLSQVAPEAIVSLFEDWLEELEEAILNHIKEYPTISDEELAEQLKISKEGVTFLLDRMVKEGKIRSIP</sequence>
<accession>A0A6G7PYG7</accession>
<dbReference type="RefSeq" id="WP_166032949.1">
    <property type="nucleotide sequence ID" value="NZ_CP048877.1"/>
</dbReference>
<dbReference type="EMBL" id="CP048877">
    <property type="protein sequence ID" value="QIJ72734.1"/>
    <property type="molecule type" value="Genomic_DNA"/>
</dbReference>
<dbReference type="SUPFAM" id="SSF46785">
    <property type="entry name" value="Winged helix' DNA-binding domain"/>
    <property type="match status" value="1"/>
</dbReference>
<gene>
    <name evidence="1" type="ORF">G4V39_10795</name>
</gene>
<keyword evidence="2" id="KW-1185">Reference proteome</keyword>
<dbReference type="Gene3D" id="1.10.10.10">
    <property type="entry name" value="Winged helix-like DNA-binding domain superfamily/Winged helix DNA-binding domain"/>
    <property type="match status" value="1"/>
</dbReference>
<reference evidence="1 2" key="1">
    <citation type="submission" date="2020-02" db="EMBL/GenBank/DDBJ databases">
        <title>Genome analysis of Thermosulfuriphilus ammonigenes ST65T, an anaerobic thermophilic chemolithoautotrophic bacterium isolated from a deep-sea hydrothermal vent.</title>
        <authorList>
            <person name="Slobodkina G."/>
            <person name="Allioux M."/>
            <person name="Merkel A."/>
            <person name="Alain K."/>
            <person name="Jebbar M."/>
            <person name="Slobodkin A."/>
        </authorList>
    </citation>
    <scope>NUCLEOTIDE SEQUENCE [LARGE SCALE GENOMIC DNA]</scope>
    <source>
        <strain evidence="1 2">ST65</strain>
    </source>
</reference>
<protein>
    <submittedName>
        <fullName evidence="1">Winged helix-turn-helix domain-containing protein</fullName>
    </submittedName>
</protein>
<dbReference type="Proteomes" id="UP000502179">
    <property type="component" value="Chromosome"/>
</dbReference>
<dbReference type="AlphaFoldDB" id="A0A6G7PYG7"/>
<evidence type="ECO:0000313" key="1">
    <source>
        <dbReference type="EMBL" id="QIJ72734.1"/>
    </source>
</evidence>
<evidence type="ECO:0000313" key="2">
    <source>
        <dbReference type="Proteomes" id="UP000502179"/>
    </source>
</evidence>
<proteinExistence type="predicted"/>
<organism evidence="1 2">
    <name type="scientific">Thermosulfuriphilus ammonigenes</name>
    <dbReference type="NCBI Taxonomy" id="1936021"/>
    <lineage>
        <taxon>Bacteria</taxon>
        <taxon>Pseudomonadati</taxon>
        <taxon>Thermodesulfobacteriota</taxon>
        <taxon>Thermodesulfobacteria</taxon>
        <taxon>Thermodesulfobacteriales</taxon>
        <taxon>Thermodesulfobacteriaceae</taxon>
        <taxon>Thermosulfuriphilus</taxon>
    </lineage>
</organism>
<dbReference type="InterPro" id="IPR036388">
    <property type="entry name" value="WH-like_DNA-bd_sf"/>
</dbReference>
<name>A0A6G7PYG7_9BACT</name>
<dbReference type="Pfam" id="PF13412">
    <property type="entry name" value="HTH_24"/>
    <property type="match status" value="1"/>
</dbReference>